<name>A0ABP8LNH0_9BACT</name>
<dbReference type="Gene3D" id="1.10.10.10">
    <property type="entry name" value="Winged helix-like DNA-binding domain superfamily/Winged helix DNA-binding domain"/>
    <property type="match status" value="1"/>
</dbReference>
<dbReference type="InterPro" id="IPR013324">
    <property type="entry name" value="RNA_pol_sigma_r3/r4-like"/>
</dbReference>
<keyword evidence="3" id="KW-0731">Sigma factor</keyword>
<evidence type="ECO:0000256" key="1">
    <source>
        <dbReference type="ARBA" id="ARBA00010641"/>
    </source>
</evidence>
<evidence type="ECO:0000256" key="3">
    <source>
        <dbReference type="ARBA" id="ARBA00023082"/>
    </source>
</evidence>
<evidence type="ECO:0000256" key="4">
    <source>
        <dbReference type="ARBA" id="ARBA00023163"/>
    </source>
</evidence>
<dbReference type="SUPFAM" id="SSF88659">
    <property type="entry name" value="Sigma3 and sigma4 domains of RNA polymerase sigma factors"/>
    <property type="match status" value="1"/>
</dbReference>
<dbReference type="Gene3D" id="1.10.1740.10">
    <property type="match status" value="1"/>
</dbReference>
<organism evidence="8 9">
    <name type="scientific">Ravibacter arvi</name>
    <dbReference type="NCBI Taxonomy" id="2051041"/>
    <lineage>
        <taxon>Bacteria</taxon>
        <taxon>Pseudomonadati</taxon>
        <taxon>Bacteroidota</taxon>
        <taxon>Cytophagia</taxon>
        <taxon>Cytophagales</taxon>
        <taxon>Spirosomataceae</taxon>
        <taxon>Ravibacter</taxon>
    </lineage>
</organism>
<feature type="compositionally biased region" description="Basic and acidic residues" evidence="5">
    <location>
        <begin position="1"/>
        <end position="10"/>
    </location>
</feature>
<evidence type="ECO:0000259" key="6">
    <source>
        <dbReference type="Pfam" id="PF04542"/>
    </source>
</evidence>
<sequence length="234" mass="27127">MEERMPHQGKEAGLPAAPGSGLTEDGSTRLDSDELFLCKALEENPVKGVELIYRKYYKPLCSHVVKYVGSKAIAEDLVSEVFYDFYRTRAFAGIRSSYRLYLFRSVRNRAWEFLKCELKQSEFFSERMDMVSSGLQNPEDITQFEEMYQDVQHAVSTLPVERRRIYLMNRFDGKPYREIADELNLSLKTVEVQLYRANKHVRGLLRAKWLLSLTMSLLKMYGGNELATVIPLLN</sequence>
<dbReference type="PANTHER" id="PTHR43133:SF46">
    <property type="entry name" value="RNA POLYMERASE SIGMA-70 FACTOR ECF SUBFAMILY"/>
    <property type="match status" value="1"/>
</dbReference>
<dbReference type="CDD" id="cd06171">
    <property type="entry name" value="Sigma70_r4"/>
    <property type="match status" value="1"/>
</dbReference>
<dbReference type="PANTHER" id="PTHR43133">
    <property type="entry name" value="RNA POLYMERASE ECF-TYPE SIGMA FACTO"/>
    <property type="match status" value="1"/>
</dbReference>
<dbReference type="RefSeq" id="WP_345026569.1">
    <property type="nucleotide sequence ID" value="NZ_BAABEY010000002.1"/>
</dbReference>
<dbReference type="NCBIfam" id="TIGR02937">
    <property type="entry name" value="sigma70-ECF"/>
    <property type="match status" value="1"/>
</dbReference>
<dbReference type="InterPro" id="IPR014284">
    <property type="entry name" value="RNA_pol_sigma-70_dom"/>
</dbReference>
<dbReference type="InterPro" id="IPR039425">
    <property type="entry name" value="RNA_pol_sigma-70-like"/>
</dbReference>
<comment type="caution">
    <text evidence="8">The sequence shown here is derived from an EMBL/GenBank/DDBJ whole genome shotgun (WGS) entry which is preliminary data.</text>
</comment>
<dbReference type="SUPFAM" id="SSF88946">
    <property type="entry name" value="Sigma2 domain of RNA polymerase sigma factors"/>
    <property type="match status" value="1"/>
</dbReference>
<proteinExistence type="inferred from homology"/>
<dbReference type="InterPro" id="IPR036388">
    <property type="entry name" value="WH-like_DNA-bd_sf"/>
</dbReference>
<keyword evidence="9" id="KW-1185">Reference proteome</keyword>
<evidence type="ECO:0000256" key="5">
    <source>
        <dbReference type="SAM" id="MobiDB-lite"/>
    </source>
</evidence>
<dbReference type="EMBL" id="BAABEY010000002">
    <property type="protein sequence ID" value="GAA4433076.1"/>
    <property type="molecule type" value="Genomic_DNA"/>
</dbReference>
<feature type="domain" description="RNA polymerase sigma factor 70 region 4 type 2" evidence="7">
    <location>
        <begin position="149"/>
        <end position="200"/>
    </location>
</feature>
<feature type="region of interest" description="Disordered" evidence="5">
    <location>
        <begin position="1"/>
        <end position="26"/>
    </location>
</feature>
<evidence type="ECO:0008006" key="10">
    <source>
        <dbReference type="Google" id="ProtNLM"/>
    </source>
</evidence>
<gene>
    <name evidence="8" type="ORF">GCM10023091_06160</name>
</gene>
<dbReference type="InterPro" id="IPR013325">
    <property type="entry name" value="RNA_pol_sigma_r2"/>
</dbReference>
<evidence type="ECO:0000256" key="2">
    <source>
        <dbReference type="ARBA" id="ARBA00023015"/>
    </source>
</evidence>
<dbReference type="Pfam" id="PF04542">
    <property type="entry name" value="Sigma70_r2"/>
    <property type="match status" value="1"/>
</dbReference>
<evidence type="ECO:0000259" key="7">
    <source>
        <dbReference type="Pfam" id="PF08281"/>
    </source>
</evidence>
<dbReference type="InterPro" id="IPR007627">
    <property type="entry name" value="RNA_pol_sigma70_r2"/>
</dbReference>
<keyword evidence="4" id="KW-0804">Transcription</keyword>
<evidence type="ECO:0000313" key="9">
    <source>
        <dbReference type="Proteomes" id="UP001501508"/>
    </source>
</evidence>
<keyword evidence="2" id="KW-0805">Transcription regulation</keyword>
<reference evidence="9" key="1">
    <citation type="journal article" date="2019" name="Int. J. Syst. Evol. Microbiol.">
        <title>The Global Catalogue of Microorganisms (GCM) 10K type strain sequencing project: providing services to taxonomists for standard genome sequencing and annotation.</title>
        <authorList>
            <consortium name="The Broad Institute Genomics Platform"/>
            <consortium name="The Broad Institute Genome Sequencing Center for Infectious Disease"/>
            <person name="Wu L."/>
            <person name="Ma J."/>
        </authorList>
    </citation>
    <scope>NUCLEOTIDE SEQUENCE [LARGE SCALE GENOMIC DNA]</scope>
    <source>
        <strain evidence="9">JCM 31920</strain>
    </source>
</reference>
<feature type="domain" description="RNA polymerase sigma-70 region 2" evidence="6">
    <location>
        <begin position="52"/>
        <end position="114"/>
    </location>
</feature>
<dbReference type="Proteomes" id="UP001501508">
    <property type="component" value="Unassembled WGS sequence"/>
</dbReference>
<accession>A0ABP8LNH0</accession>
<comment type="similarity">
    <text evidence="1">Belongs to the sigma-70 factor family. ECF subfamily.</text>
</comment>
<protein>
    <recommendedName>
        <fullName evidence="10">RNA polymerase sigma-70 factor</fullName>
    </recommendedName>
</protein>
<evidence type="ECO:0000313" key="8">
    <source>
        <dbReference type="EMBL" id="GAA4433076.1"/>
    </source>
</evidence>
<dbReference type="Pfam" id="PF08281">
    <property type="entry name" value="Sigma70_r4_2"/>
    <property type="match status" value="1"/>
</dbReference>
<dbReference type="InterPro" id="IPR013249">
    <property type="entry name" value="RNA_pol_sigma70_r4_t2"/>
</dbReference>